<evidence type="ECO:0000256" key="8">
    <source>
        <dbReference type="ARBA" id="ARBA00022771"/>
    </source>
</evidence>
<sequence length="653" mass="73696">MVTNIEALKSSSIVSVIERYIPLRKNGTNFIACCPFHSEKSPSFVVSDVKGMYKCFGCGKGGDVISFIKEYEKIDFNEALQRLSELTNIALEYDKAQKVGKSPSEVLEKINELAKAELQKHREIVEYLASRGITQEICERYDIGLVPSKEILLANFSAGELVESNFANEYEKGKISIPMRERISIAIRNPQHKVVAFVARTHPHYNFNKNAPKYINSKESYFYKKAQILYLYSNAKATIQAQKAAFVVEGYIDSILLHENGYKHALATGGTAFNIQHLNLLTRLDCEVIFCFDNDKSGMAANFRAVKVCFEAGFYRVKVALLKNKDSKGRLCKDINEALMAMDRHADKSARDDKPQPSLRGSEATEAIHKNAKADSSVKNGSPRGASTARDDREWESKAESTREKLDFNYLNGFEFFIKWLYKNKDKTSAFNEIKGAIAACKNFYDKQAFLECACKLTGVPQEYFTQDRLPTKQANDDYSSFIASILHSEECAYIASELDLSFLPKELEKSVRIFLASQKVDSSMDRHADKSARDDRETSNAPNLNTAQDSRIFDEKVGLCSGEQGDKTRASINAASHKLPALSQKAESIFKEFIQTQPLESEAFYQHYCDLYLAHLHREQTKARAKKDLHLVLALSEKIAQVKQDIHAQKAF</sequence>
<evidence type="ECO:0000256" key="10">
    <source>
        <dbReference type="ARBA" id="ARBA00022842"/>
    </source>
</evidence>
<dbReference type="EC" id="2.7.7.-" evidence="15"/>
<dbReference type="AlphaFoldDB" id="A0A377J143"/>
<dbReference type="SUPFAM" id="SSF56731">
    <property type="entry name" value="DNA primase core"/>
    <property type="match status" value="1"/>
</dbReference>
<dbReference type="InterPro" id="IPR037068">
    <property type="entry name" value="DNA_primase_core_N_sf"/>
</dbReference>
<evidence type="ECO:0000259" key="14">
    <source>
        <dbReference type="PROSITE" id="PS50880"/>
    </source>
</evidence>
<evidence type="ECO:0000313" key="16">
    <source>
        <dbReference type="EMBL" id="STO96267.1"/>
    </source>
</evidence>
<dbReference type="Gene3D" id="3.90.580.10">
    <property type="entry name" value="Zinc finger, CHC2-type domain"/>
    <property type="match status" value="1"/>
</dbReference>
<dbReference type="GO" id="GO:0003677">
    <property type="term" value="F:DNA binding"/>
    <property type="evidence" value="ECO:0007669"/>
    <property type="project" value="UniProtKB-KW"/>
</dbReference>
<dbReference type="NCBIfam" id="TIGR01391">
    <property type="entry name" value="dnaG"/>
    <property type="match status" value="1"/>
</dbReference>
<dbReference type="EMBL" id="UGHV01000001">
    <property type="protein sequence ID" value="STO96202.1"/>
    <property type="molecule type" value="Genomic_DNA"/>
</dbReference>
<evidence type="ECO:0000256" key="1">
    <source>
        <dbReference type="ARBA" id="ARBA00001947"/>
    </source>
</evidence>
<keyword evidence="3" id="KW-0639">Primosome</keyword>
<dbReference type="SMART" id="SM00493">
    <property type="entry name" value="TOPRIM"/>
    <property type="match status" value="1"/>
</dbReference>
<dbReference type="Gene3D" id="3.40.1360.10">
    <property type="match status" value="1"/>
</dbReference>
<dbReference type="InterPro" id="IPR050219">
    <property type="entry name" value="DnaG_primase"/>
</dbReference>
<dbReference type="PANTHER" id="PTHR30313">
    <property type="entry name" value="DNA PRIMASE"/>
    <property type="match status" value="1"/>
</dbReference>
<keyword evidence="10" id="KW-0460">Magnesium</keyword>
<dbReference type="PROSITE" id="PS50880">
    <property type="entry name" value="TOPRIM"/>
    <property type="match status" value="1"/>
</dbReference>
<evidence type="ECO:0000256" key="2">
    <source>
        <dbReference type="ARBA" id="ARBA00022478"/>
    </source>
</evidence>
<evidence type="ECO:0000256" key="13">
    <source>
        <dbReference type="SAM" id="MobiDB-lite"/>
    </source>
</evidence>
<feature type="domain" description="Toprim" evidence="14">
    <location>
        <begin position="243"/>
        <end position="324"/>
    </location>
</feature>
<keyword evidence="12" id="KW-0804">Transcription</keyword>
<dbReference type="GO" id="GO:0006269">
    <property type="term" value="P:DNA replication, synthesis of primer"/>
    <property type="evidence" value="ECO:0007669"/>
    <property type="project" value="UniProtKB-KW"/>
</dbReference>
<feature type="region of interest" description="Disordered" evidence="13">
    <location>
        <begin position="345"/>
        <end position="364"/>
    </location>
</feature>
<evidence type="ECO:0000256" key="11">
    <source>
        <dbReference type="ARBA" id="ARBA00023125"/>
    </source>
</evidence>
<dbReference type="GO" id="GO:0008270">
    <property type="term" value="F:zinc ion binding"/>
    <property type="evidence" value="ECO:0007669"/>
    <property type="project" value="UniProtKB-KW"/>
</dbReference>
<dbReference type="SMART" id="SM00400">
    <property type="entry name" value="ZnF_CHCC"/>
    <property type="match status" value="1"/>
</dbReference>
<evidence type="ECO:0000256" key="4">
    <source>
        <dbReference type="ARBA" id="ARBA00022679"/>
    </source>
</evidence>
<feature type="region of interest" description="Disordered" evidence="13">
    <location>
        <begin position="370"/>
        <end position="396"/>
    </location>
</feature>
<evidence type="ECO:0000256" key="5">
    <source>
        <dbReference type="ARBA" id="ARBA00022695"/>
    </source>
</evidence>
<feature type="compositionally biased region" description="Basic and acidic residues" evidence="13">
    <location>
        <begin position="345"/>
        <end position="355"/>
    </location>
</feature>
<dbReference type="FunFam" id="3.90.580.10:FF:000001">
    <property type="entry name" value="DNA primase"/>
    <property type="match status" value="1"/>
</dbReference>
<dbReference type="Pfam" id="PF08275">
    <property type="entry name" value="DNAG_N"/>
    <property type="match status" value="1"/>
</dbReference>
<evidence type="ECO:0000256" key="9">
    <source>
        <dbReference type="ARBA" id="ARBA00022833"/>
    </source>
</evidence>
<accession>A0A377J143</accession>
<evidence type="ECO:0000256" key="12">
    <source>
        <dbReference type="ARBA" id="ARBA00023163"/>
    </source>
</evidence>
<feature type="region of interest" description="Disordered" evidence="13">
    <location>
        <begin position="526"/>
        <end position="548"/>
    </location>
</feature>
<dbReference type="GO" id="GO:0005737">
    <property type="term" value="C:cytoplasm"/>
    <property type="evidence" value="ECO:0007669"/>
    <property type="project" value="TreeGrafter"/>
</dbReference>
<evidence type="ECO:0000256" key="6">
    <source>
        <dbReference type="ARBA" id="ARBA00022705"/>
    </source>
</evidence>
<dbReference type="GO" id="GO:0000428">
    <property type="term" value="C:DNA-directed RNA polymerase complex"/>
    <property type="evidence" value="ECO:0007669"/>
    <property type="project" value="UniProtKB-KW"/>
</dbReference>
<comment type="cofactor">
    <cofactor evidence="1">
        <name>Zn(2+)</name>
        <dbReference type="ChEBI" id="CHEBI:29105"/>
    </cofactor>
</comment>
<dbReference type="Gene3D" id="3.90.980.10">
    <property type="entry name" value="DNA primase, catalytic core, N-terminal domain"/>
    <property type="match status" value="1"/>
</dbReference>
<dbReference type="InterPro" id="IPR006295">
    <property type="entry name" value="DNA_primase_DnaG"/>
</dbReference>
<dbReference type="Pfam" id="PF13155">
    <property type="entry name" value="Toprim_2"/>
    <property type="match status" value="1"/>
</dbReference>
<dbReference type="InterPro" id="IPR034151">
    <property type="entry name" value="TOPRIM_DnaG_bac"/>
</dbReference>
<dbReference type="OrthoDB" id="9803773at2"/>
<dbReference type="CDD" id="cd03364">
    <property type="entry name" value="TOPRIM_DnaG_primases"/>
    <property type="match status" value="1"/>
</dbReference>
<dbReference type="RefSeq" id="WP_115010584.1">
    <property type="nucleotide sequence ID" value="NZ_UGHV01000001.1"/>
</dbReference>
<feature type="compositionally biased region" description="Basic and acidic residues" evidence="13">
    <location>
        <begin position="526"/>
        <end position="539"/>
    </location>
</feature>
<keyword evidence="5 15" id="KW-0548">Nucleotidyltransferase</keyword>
<keyword evidence="2" id="KW-0240">DNA-directed RNA polymerase</keyword>
<protein>
    <submittedName>
        <fullName evidence="15">DNA primase</fullName>
        <ecNumber evidence="15">2.7.7.-</ecNumber>
    </submittedName>
</protein>
<keyword evidence="7" id="KW-0479">Metal-binding</keyword>
<dbReference type="InterPro" id="IPR006171">
    <property type="entry name" value="TOPRIM_dom"/>
</dbReference>
<keyword evidence="8" id="KW-0863">Zinc-finger</keyword>
<keyword evidence="4 15" id="KW-0808">Transferase</keyword>
<name>A0A377J143_9HELI</name>
<evidence type="ECO:0000313" key="17">
    <source>
        <dbReference type="Proteomes" id="UP000254841"/>
    </source>
</evidence>
<dbReference type="GO" id="GO:0003899">
    <property type="term" value="F:DNA-directed RNA polymerase activity"/>
    <property type="evidence" value="ECO:0007669"/>
    <property type="project" value="InterPro"/>
</dbReference>
<dbReference type="PANTHER" id="PTHR30313:SF2">
    <property type="entry name" value="DNA PRIMASE"/>
    <property type="match status" value="1"/>
</dbReference>
<gene>
    <name evidence="15" type="primary">dnaG_1</name>
    <name evidence="16" type="synonym">dnaG_2</name>
    <name evidence="15" type="ORF">NCTC12410_00011</name>
    <name evidence="16" type="ORF">NCTC12410_00076</name>
</gene>
<dbReference type="InterPro" id="IPR002694">
    <property type="entry name" value="Znf_CHC2"/>
</dbReference>
<dbReference type="InterPro" id="IPR013264">
    <property type="entry name" value="DNAG_N"/>
</dbReference>
<dbReference type="InterPro" id="IPR036977">
    <property type="entry name" value="DNA_primase_Znf_CHC2"/>
</dbReference>
<proteinExistence type="predicted"/>
<evidence type="ECO:0000256" key="3">
    <source>
        <dbReference type="ARBA" id="ARBA00022515"/>
    </source>
</evidence>
<keyword evidence="6" id="KW-0235">DNA replication</keyword>
<dbReference type="Proteomes" id="UP000254841">
    <property type="component" value="Unassembled WGS sequence"/>
</dbReference>
<keyword evidence="9" id="KW-0862">Zinc</keyword>
<reference evidence="15 17" key="1">
    <citation type="submission" date="2018-06" db="EMBL/GenBank/DDBJ databases">
        <authorList>
            <consortium name="Pathogen Informatics"/>
            <person name="Doyle S."/>
        </authorList>
    </citation>
    <scope>NUCLEOTIDE SEQUENCE [LARGE SCALE GENOMIC DNA]</scope>
    <source>
        <strain evidence="15 17">NCTC12410</strain>
    </source>
</reference>
<dbReference type="SUPFAM" id="SSF57783">
    <property type="entry name" value="Zinc beta-ribbon"/>
    <property type="match status" value="1"/>
</dbReference>
<evidence type="ECO:0000313" key="15">
    <source>
        <dbReference type="EMBL" id="STO96202.1"/>
    </source>
</evidence>
<dbReference type="EMBL" id="UGHV01000001">
    <property type="protein sequence ID" value="STO96267.1"/>
    <property type="molecule type" value="Genomic_DNA"/>
</dbReference>
<dbReference type="Pfam" id="PF01807">
    <property type="entry name" value="Zn_ribbon_DnaG"/>
    <property type="match status" value="1"/>
</dbReference>
<keyword evidence="11" id="KW-0238">DNA-binding</keyword>
<organism evidence="15 17">
    <name type="scientific">Helicobacter canis</name>
    <dbReference type="NCBI Taxonomy" id="29419"/>
    <lineage>
        <taxon>Bacteria</taxon>
        <taxon>Pseudomonadati</taxon>
        <taxon>Campylobacterota</taxon>
        <taxon>Epsilonproteobacteria</taxon>
        <taxon>Campylobacterales</taxon>
        <taxon>Helicobacteraceae</taxon>
        <taxon>Helicobacter</taxon>
    </lineage>
</organism>
<evidence type="ECO:0000256" key="7">
    <source>
        <dbReference type="ARBA" id="ARBA00022723"/>
    </source>
</evidence>
<dbReference type="GO" id="GO:1990077">
    <property type="term" value="C:primosome complex"/>
    <property type="evidence" value="ECO:0007669"/>
    <property type="project" value="UniProtKB-KW"/>
</dbReference>